<dbReference type="InterPro" id="IPR029058">
    <property type="entry name" value="AB_hydrolase_fold"/>
</dbReference>
<sequence length="158" mass="16644">MPDLSMGGASRWPLCLDSQVARSATYLSVDVPAWVHSTLGAGTAGSRQWAIGGLSSGGTCALQLAVNFPQAYPTFLDLSGETQPSVRGGRARLVDEYFDGDEDAFIAQNALDVLARHRFPHTAGRFVAGTADSKYGTELDPLYGFSTAAGRRHGPPAA</sequence>
<evidence type="ECO:0008006" key="3">
    <source>
        <dbReference type="Google" id="ProtNLM"/>
    </source>
</evidence>
<evidence type="ECO:0000313" key="2">
    <source>
        <dbReference type="Proteomes" id="UP001165368"/>
    </source>
</evidence>
<dbReference type="RefSeq" id="WP_237826556.1">
    <property type="nucleotide sequence ID" value="NZ_JAKLTQ010000026.1"/>
</dbReference>
<name>A0ABS9LCX4_9MICC</name>
<dbReference type="SUPFAM" id="SSF53474">
    <property type="entry name" value="alpha/beta-Hydrolases"/>
    <property type="match status" value="1"/>
</dbReference>
<dbReference type="InterPro" id="IPR000801">
    <property type="entry name" value="Esterase-like"/>
</dbReference>
<dbReference type="Pfam" id="PF00756">
    <property type="entry name" value="Esterase"/>
    <property type="match status" value="1"/>
</dbReference>
<dbReference type="Proteomes" id="UP001165368">
    <property type="component" value="Unassembled WGS sequence"/>
</dbReference>
<protein>
    <recommendedName>
        <fullName evidence="3">Esterase</fullName>
    </recommendedName>
</protein>
<comment type="caution">
    <text evidence="1">The sequence shown here is derived from an EMBL/GenBank/DDBJ whole genome shotgun (WGS) entry which is preliminary data.</text>
</comment>
<reference evidence="1" key="1">
    <citation type="submission" date="2022-01" db="EMBL/GenBank/DDBJ databases">
        <authorList>
            <person name="Jo J.-H."/>
            <person name="Im W.-T."/>
        </authorList>
    </citation>
    <scope>NUCLEOTIDE SEQUENCE</scope>
    <source>
        <strain evidence="1">I2-34</strain>
    </source>
</reference>
<gene>
    <name evidence="1" type="ORF">LVY72_21850</name>
</gene>
<organism evidence="1 2">
    <name type="scientific">Arthrobacter hankyongi</name>
    <dbReference type="NCBI Taxonomy" id="2904801"/>
    <lineage>
        <taxon>Bacteria</taxon>
        <taxon>Bacillati</taxon>
        <taxon>Actinomycetota</taxon>
        <taxon>Actinomycetes</taxon>
        <taxon>Micrococcales</taxon>
        <taxon>Micrococcaceae</taxon>
        <taxon>Arthrobacter</taxon>
    </lineage>
</organism>
<proteinExistence type="predicted"/>
<dbReference type="Gene3D" id="3.40.50.1820">
    <property type="entry name" value="alpha/beta hydrolase"/>
    <property type="match status" value="1"/>
</dbReference>
<dbReference type="EMBL" id="JAKLTQ010000026">
    <property type="protein sequence ID" value="MCG2624537.1"/>
    <property type="molecule type" value="Genomic_DNA"/>
</dbReference>
<accession>A0ABS9LCX4</accession>
<evidence type="ECO:0000313" key="1">
    <source>
        <dbReference type="EMBL" id="MCG2624537.1"/>
    </source>
</evidence>
<keyword evidence="2" id="KW-1185">Reference proteome</keyword>